<accession>A0AAW9SNB3</accession>
<evidence type="ECO:0000313" key="12">
    <source>
        <dbReference type="EMBL" id="QPR30666.1"/>
    </source>
</evidence>
<evidence type="ECO:0000313" key="14">
    <source>
        <dbReference type="Proteomes" id="UP000594774"/>
    </source>
</evidence>
<sequence length="258" mass="27862">MKTSRKQSQQTDGADQGTAVSRRQRSARAPRRGWLIGGGLVAIVAIVAAVVWFSPWLVVKNIDVEGVVHGDKDAIVEASGISENQKLIRLDTDASARSVAGQPWVDSVTVSRSWPQSVTISVREFTPVVFVRATDGEHLFSANGQEFVTAAPPPGVIEVVDAPRVDEPTDGKVDPEPRVIKAVLNVVKALPEPVAHRVERISAPSEAEIKLFLTDGYEVYFGSSDNAAEKARATEIVLNRGEKIWNVSNPRLPAAKGE</sequence>
<evidence type="ECO:0000256" key="9">
    <source>
        <dbReference type="SAM" id="Phobius"/>
    </source>
</evidence>
<evidence type="ECO:0000256" key="8">
    <source>
        <dbReference type="SAM" id="MobiDB-lite"/>
    </source>
</evidence>
<dbReference type="RefSeq" id="WP_197914725.1">
    <property type="nucleotide sequence ID" value="NZ_CP065628.1"/>
</dbReference>
<evidence type="ECO:0000256" key="6">
    <source>
        <dbReference type="ARBA" id="ARBA00023136"/>
    </source>
</evidence>
<evidence type="ECO:0000256" key="2">
    <source>
        <dbReference type="ARBA" id="ARBA00022475"/>
    </source>
</evidence>
<dbReference type="EMBL" id="JASOOY020000011">
    <property type="protein sequence ID" value="MEO3716550.1"/>
    <property type="molecule type" value="Genomic_DNA"/>
</dbReference>
<name>A0AAW9SNB3_CORAY</name>
<evidence type="ECO:0000256" key="4">
    <source>
        <dbReference type="ARBA" id="ARBA00022692"/>
    </source>
</evidence>
<reference evidence="11" key="2">
    <citation type="submission" date="2023-05" db="EMBL/GenBank/DDBJ databases">
        <authorList>
            <person name="Du J."/>
        </authorList>
    </citation>
    <scope>NUCLEOTIDE SEQUENCE</scope>
    <source>
        <strain evidence="11">UMB1064</strain>
    </source>
</reference>
<dbReference type="EMBL" id="CP066023">
    <property type="protein sequence ID" value="QQB82501.1"/>
    <property type="molecule type" value="Genomic_DNA"/>
</dbReference>
<dbReference type="EMBL" id="CP065628">
    <property type="protein sequence ID" value="QPR30666.1"/>
    <property type="molecule type" value="Genomic_DNA"/>
</dbReference>
<evidence type="ECO:0000256" key="5">
    <source>
        <dbReference type="ARBA" id="ARBA00022989"/>
    </source>
</evidence>
<feature type="compositionally biased region" description="Polar residues" evidence="8">
    <location>
        <begin position="1"/>
        <end position="13"/>
    </location>
</feature>
<evidence type="ECO:0000256" key="3">
    <source>
        <dbReference type="ARBA" id="ARBA00022618"/>
    </source>
</evidence>
<protein>
    <submittedName>
        <fullName evidence="11">FtsQ-type POTRA domain-containing protein</fullName>
    </submittedName>
</protein>
<feature type="region of interest" description="Disordered" evidence="8">
    <location>
        <begin position="1"/>
        <end position="25"/>
    </location>
</feature>
<feature type="transmembrane region" description="Helical" evidence="9">
    <location>
        <begin position="33"/>
        <end position="53"/>
    </location>
</feature>
<keyword evidence="5 9" id="KW-1133">Transmembrane helix</keyword>
<evidence type="ECO:0000313" key="16">
    <source>
        <dbReference type="Proteomes" id="UP001223646"/>
    </source>
</evidence>
<dbReference type="InterPro" id="IPR050487">
    <property type="entry name" value="FtsQ_DivIB"/>
</dbReference>
<dbReference type="PROSITE" id="PS51779">
    <property type="entry name" value="POTRA"/>
    <property type="match status" value="1"/>
</dbReference>
<dbReference type="InterPro" id="IPR013685">
    <property type="entry name" value="POTRA_FtsQ_type"/>
</dbReference>
<feature type="domain" description="POTRA" evidence="10">
    <location>
        <begin position="57"/>
        <end position="125"/>
    </location>
</feature>
<dbReference type="Proteomes" id="UP000595198">
    <property type="component" value="Chromosome"/>
</dbReference>
<evidence type="ECO:0000313" key="15">
    <source>
        <dbReference type="Proteomes" id="UP000595198"/>
    </source>
</evidence>
<dbReference type="InterPro" id="IPR034746">
    <property type="entry name" value="POTRA"/>
</dbReference>
<dbReference type="Gene3D" id="3.10.20.310">
    <property type="entry name" value="membrane protein fhac"/>
    <property type="match status" value="1"/>
</dbReference>
<dbReference type="InterPro" id="IPR005548">
    <property type="entry name" value="Cell_div_FtsQ/DivIB_C"/>
</dbReference>
<reference evidence="14 15" key="1">
    <citation type="submission" date="2020-12" db="EMBL/GenBank/DDBJ databases">
        <title>FDA dAtabase for Regulatory Grade micrObial Sequences (FDA-ARGOS): Supporting development and validation of Infectious Disease Dx tests.</title>
        <authorList>
            <person name="Sproer C."/>
            <person name="Gronow S."/>
            <person name="Severitt S."/>
            <person name="Schroder I."/>
            <person name="Tallon L."/>
            <person name="Sadzewicz L."/>
            <person name="Zhao X."/>
            <person name="Boylan J."/>
            <person name="Ott S."/>
            <person name="Bowen H."/>
            <person name="Vavikolanu K."/>
            <person name="Mehta A."/>
            <person name="Aluvathingal J."/>
            <person name="Nadendla S."/>
            <person name="Lowell S."/>
            <person name="Myers T."/>
            <person name="Yan Y."/>
            <person name="Sichtig H."/>
        </authorList>
    </citation>
    <scope>NUCLEOTIDE SEQUENCE [LARGE SCALE GENOMIC DNA]</scope>
    <source>
        <strain evidence="12 14">FDAARGOS_938</strain>
        <strain evidence="13 15">FDAARGOS_991</strain>
    </source>
</reference>
<keyword evidence="3" id="KW-0132">Cell division</keyword>
<comment type="subcellular location">
    <subcellularLocation>
        <location evidence="1">Membrane</location>
    </subcellularLocation>
</comment>
<dbReference type="Pfam" id="PF08478">
    <property type="entry name" value="POTRA_1"/>
    <property type="match status" value="1"/>
</dbReference>
<reference evidence="11" key="3">
    <citation type="submission" date="2024-05" db="EMBL/GenBank/DDBJ databases">
        <authorList>
            <person name="Wolfe A."/>
        </authorList>
    </citation>
    <scope>NUCLEOTIDE SEQUENCE</scope>
    <source>
        <strain evidence="11">UMB1064</strain>
    </source>
</reference>
<keyword evidence="6 9" id="KW-0472">Membrane</keyword>
<dbReference type="Proteomes" id="UP001223646">
    <property type="component" value="Unassembled WGS sequence"/>
</dbReference>
<evidence type="ECO:0000313" key="11">
    <source>
        <dbReference type="EMBL" id="MEO3716550.1"/>
    </source>
</evidence>
<dbReference type="AlphaFoldDB" id="A0AAW9SNB3"/>
<evidence type="ECO:0000259" key="10">
    <source>
        <dbReference type="PROSITE" id="PS51779"/>
    </source>
</evidence>
<evidence type="ECO:0000256" key="1">
    <source>
        <dbReference type="ARBA" id="ARBA00004370"/>
    </source>
</evidence>
<dbReference type="Pfam" id="PF03799">
    <property type="entry name" value="FtsQ_DivIB_C"/>
    <property type="match status" value="1"/>
</dbReference>
<dbReference type="GO" id="GO:0051301">
    <property type="term" value="P:cell division"/>
    <property type="evidence" value="ECO:0007669"/>
    <property type="project" value="UniProtKB-KW"/>
</dbReference>
<evidence type="ECO:0000313" key="13">
    <source>
        <dbReference type="EMBL" id="QQB82501.1"/>
    </source>
</evidence>
<keyword evidence="4 9" id="KW-0812">Transmembrane</keyword>
<dbReference type="PANTHER" id="PTHR37820:SF1">
    <property type="entry name" value="CELL DIVISION PROTEIN FTSQ"/>
    <property type="match status" value="1"/>
</dbReference>
<dbReference type="PANTHER" id="PTHR37820">
    <property type="entry name" value="CELL DIVISION PROTEIN DIVIB"/>
    <property type="match status" value="1"/>
</dbReference>
<evidence type="ECO:0000256" key="7">
    <source>
        <dbReference type="ARBA" id="ARBA00023306"/>
    </source>
</evidence>
<keyword evidence="15" id="KW-1185">Reference proteome</keyword>
<dbReference type="Proteomes" id="UP000594774">
    <property type="component" value="Chromosome"/>
</dbReference>
<keyword evidence="2" id="KW-1003">Cell membrane</keyword>
<keyword evidence="7" id="KW-0131">Cell cycle</keyword>
<gene>
    <name evidence="12" type="ORF">I6G95_10835</name>
    <name evidence="13" type="ORF">I6H48_11395</name>
    <name evidence="11" type="ORF">QP460_002950</name>
</gene>
<proteinExistence type="predicted"/>
<organism evidence="11 16">
    <name type="scientific">Corynebacterium amycolatum</name>
    <dbReference type="NCBI Taxonomy" id="43765"/>
    <lineage>
        <taxon>Bacteria</taxon>
        <taxon>Bacillati</taxon>
        <taxon>Actinomycetota</taxon>
        <taxon>Actinomycetes</taxon>
        <taxon>Mycobacteriales</taxon>
        <taxon>Corynebacteriaceae</taxon>
        <taxon>Corynebacterium</taxon>
    </lineage>
</organism>
<dbReference type="GO" id="GO:0005886">
    <property type="term" value="C:plasma membrane"/>
    <property type="evidence" value="ECO:0007669"/>
    <property type="project" value="TreeGrafter"/>
</dbReference>